<evidence type="ECO:0000313" key="1">
    <source>
        <dbReference type="EMBL" id="EEP69495.1"/>
    </source>
</evidence>
<proteinExistence type="predicted"/>
<comment type="caution">
    <text evidence="1">The sequence shown here is derived from an EMBL/GenBank/DDBJ whole genome shotgun (WGS) entry which is preliminary data.</text>
</comment>
<protein>
    <submittedName>
        <fullName evidence="1">Uncharacterized protein</fullName>
    </submittedName>
</protein>
<dbReference type="AlphaFoldDB" id="C4GGZ0"/>
<name>C4GGZ0_9NEIS</name>
<sequence>MPELGERDLSGINARPTNYSTTKPFGATRSVFCFQAAYLLQA</sequence>
<gene>
    <name evidence="1" type="ORF">GCWU000324_01409</name>
</gene>
<dbReference type="HOGENOM" id="CLU_3252807_0_0_4"/>
<reference evidence="1" key="1">
    <citation type="submission" date="2009-04" db="EMBL/GenBank/DDBJ databases">
        <authorList>
            <person name="Weinstock G."/>
            <person name="Sodergren E."/>
            <person name="Clifton S."/>
            <person name="Fulton L."/>
            <person name="Fulton B."/>
            <person name="Courtney L."/>
            <person name="Fronick C."/>
            <person name="Harrison M."/>
            <person name="Strong C."/>
            <person name="Farmer C."/>
            <person name="Delahaunty K."/>
            <person name="Markovic C."/>
            <person name="Hall O."/>
            <person name="Minx P."/>
            <person name="Tomlinson C."/>
            <person name="Mitreva M."/>
            <person name="Nelson J."/>
            <person name="Hou S."/>
            <person name="Wollam A."/>
            <person name="Pepin K.H."/>
            <person name="Johnson M."/>
            <person name="Bhonagiri V."/>
            <person name="Nash W.E."/>
            <person name="Warren W."/>
            <person name="Chinwalla A."/>
            <person name="Mardis E.R."/>
            <person name="Wilson R.K."/>
        </authorList>
    </citation>
    <scope>NUCLEOTIDE SEQUENCE [LARGE SCALE GENOMIC DNA]</scope>
    <source>
        <strain evidence="1">ATCC 51147</strain>
    </source>
</reference>
<evidence type="ECO:0000313" key="2">
    <source>
        <dbReference type="Proteomes" id="UP000003009"/>
    </source>
</evidence>
<dbReference type="STRING" id="629741.GCWU000324_01409"/>
<accession>C4GGZ0</accession>
<keyword evidence="2" id="KW-1185">Reference proteome</keyword>
<organism evidence="1 2">
    <name type="scientific">Kingella oralis ATCC 51147</name>
    <dbReference type="NCBI Taxonomy" id="629741"/>
    <lineage>
        <taxon>Bacteria</taxon>
        <taxon>Pseudomonadati</taxon>
        <taxon>Pseudomonadota</taxon>
        <taxon>Betaproteobacteria</taxon>
        <taxon>Neisseriales</taxon>
        <taxon>Neisseriaceae</taxon>
        <taxon>Kingella</taxon>
    </lineage>
</organism>
<dbReference type="Proteomes" id="UP000003009">
    <property type="component" value="Unassembled WGS sequence"/>
</dbReference>
<dbReference type="EMBL" id="ACJW02000002">
    <property type="protein sequence ID" value="EEP69495.1"/>
    <property type="molecule type" value="Genomic_DNA"/>
</dbReference>